<accession>A0A1H5J1C1</accession>
<reference evidence="3" key="1">
    <citation type="submission" date="2016-10" db="EMBL/GenBank/DDBJ databases">
        <authorList>
            <person name="Varghese N."/>
            <person name="Submissions S."/>
        </authorList>
    </citation>
    <scope>NUCLEOTIDE SEQUENCE [LARGE SCALE GENOMIC DNA]</scope>
    <source>
        <strain evidence="3">DSM 45237</strain>
    </source>
</reference>
<evidence type="ECO:0000256" key="1">
    <source>
        <dbReference type="SAM" id="Phobius"/>
    </source>
</evidence>
<name>A0A1H5J1C1_9ACTN</name>
<feature type="transmembrane region" description="Helical" evidence="1">
    <location>
        <begin position="93"/>
        <end position="109"/>
    </location>
</feature>
<dbReference type="RefSeq" id="WP_069114570.1">
    <property type="nucleotide sequence ID" value="NZ_FNUC01000003.1"/>
</dbReference>
<dbReference type="EMBL" id="FNUC01000003">
    <property type="protein sequence ID" value="SEE46087.1"/>
    <property type="molecule type" value="Genomic_DNA"/>
</dbReference>
<dbReference type="STRING" id="561176.SAMN04488561_1392"/>
<feature type="transmembrane region" description="Helical" evidence="1">
    <location>
        <begin position="146"/>
        <end position="164"/>
    </location>
</feature>
<proteinExistence type="predicted"/>
<sequence length="195" mass="20137">MNTDLIAPENGVLRRVLARWPTALAVAISIPGFLGGAPAAGALAGSLGNALMMLPLAYLTVAKLGRRRATWPVVVSAIAVVVAARALDLPSPAVVLSTLALAVLVWSVADGQLRRDGCLRVQALGVAGFGALTIAGLALLATRPSLGVVVVAAGWFLHGVWDFVHLARDAVVARSFAEWCGVIDVLLAVQLLLLL</sequence>
<dbReference type="Proteomes" id="UP000181980">
    <property type="component" value="Unassembled WGS sequence"/>
</dbReference>
<organism evidence="2 3">
    <name type="scientific">Jiangella alba</name>
    <dbReference type="NCBI Taxonomy" id="561176"/>
    <lineage>
        <taxon>Bacteria</taxon>
        <taxon>Bacillati</taxon>
        <taxon>Actinomycetota</taxon>
        <taxon>Actinomycetes</taxon>
        <taxon>Jiangellales</taxon>
        <taxon>Jiangellaceae</taxon>
        <taxon>Jiangella</taxon>
    </lineage>
</organism>
<feature type="transmembrane region" description="Helical" evidence="1">
    <location>
        <begin position="16"/>
        <end position="34"/>
    </location>
</feature>
<dbReference type="AlphaFoldDB" id="A0A1H5J1C1"/>
<feature type="transmembrane region" description="Helical" evidence="1">
    <location>
        <begin position="121"/>
        <end position="140"/>
    </location>
</feature>
<gene>
    <name evidence="2" type="ORF">SAMN04488561_1392</name>
</gene>
<keyword evidence="3" id="KW-1185">Reference proteome</keyword>
<feature type="transmembrane region" description="Helical" evidence="1">
    <location>
        <begin position="69"/>
        <end position="87"/>
    </location>
</feature>
<feature type="transmembrane region" description="Helical" evidence="1">
    <location>
        <begin position="40"/>
        <end position="62"/>
    </location>
</feature>
<evidence type="ECO:0000313" key="3">
    <source>
        <dbReference type="Proteomes" id="UP000181980"/>
    </source>
</evidence>
<evidence type="ECO:0000313" key="2">
    <source>
        <dbReference type="EMBL" id="SEE46087.1"/>
    </source>
</evidence>
<keyword evidence="1" id="KW-1133">Transmembrane helix</keyword>
<dbReference type="OrthoDB" id="2988755at2"/>
<protein>
    <submittedName>
        <fullName evidence="2">Uncharacterized protein</fullName>
    </submittedName>
</protein>
<keyword evidence="1" id="KW-0472">Membrane</keyword>
<keyword evidence="1" id="KW-0812">Transmembrane</keyword>